<keyword evidence="11" id="KW-0072">Autophagy</keyword>
<reference evidence="20" key="3">
    <citation type="submission" date="2015-06" db="UniProtKB">
        <authorList>
            <consortium name="EnsemblMetazoa"/>
        </authorList>
    </citation>
    <scope>IDENTIFICATION</scope>
</reference>
<evidence type="ECO:0000256" key="9">
    <source>
        <dbReference type="ARBA" id="ARBA00022777"/>
    </source>
</evidence>
<feature type="region of interest" description="Disordered" evidence="17">
    <location>
        <begin position="371"/>
        <end position="406"/>
    </location>
</feature>
<keyword evidence="21" id="KW-1185">Reference proteome</keyword>
<dbReference type="SUPFAM" id="SSF56112">
    <property type="entry name" value="Protein kinase-like (PK-like)"/>
    <property type="match status" value="1"/>
</dbReference>
<dbReference type="PROSITE" id="PS50011">
    <property type="entry name" value="PROTEIN_KINASE_DOM"/>
    <property type="match status" value="1"/>
</dbReference>
<dbReference type="PROSITE" id="PS00108">
    <property type="entry name" value="PROTEIN_KINASE_ST"/>
    <property type="match status" value="1"/>
</dbReference>
<evidence type="ECO:0000256" key="11">
    <source>
        <dbReference type="ARBA" id="ARBA00023006"/>
    </source>
</evidence>
<dbReference type="PANTHER" id="PTHR24348">
    <property type="entry name" value="SERINE/THREONINE-PROTEIN KINASE UNC-51-RELATED"/>
    <property type="match status" value="1"/>
</dbReference>
<keyword evidence="9" id="KW-0418">Kinase</keyword>
<dbReference type="InterPro" id="IPR036181">
    <property type="entry name" value="MIT_dom_sf"/>
</dbReference>
<dbReference type="GO" id="GO:0042594">
    <property type="term" value="P:response to starvation"/>
    <property type="evidence" value="ECO:0000318"/>
    <property type="project" value="GO_Central"/>
</dbReference>
<dbReference type="PANTHER" id="PTHR24348:SF65">
    <property type="entry name" value="SERINE_THREONINE-PROTEIN KINASE ULK3"/>
    <property type="match status" value="1"/>
</dbReference>
<dbReference type="EMBL" id="KB097495">
    <property type="protein sequence ID" value="ESN96205.1"/>
    <property type="molecule type" value="Genomic_DNA"/>
</dbReference>
<gene>
    <name evidence="20" type="primary">20194902</name>
    <name evidence="19" type="ORF">HELRODRAFT_107367</name>
</gene>
<dbReference type="SUPFAM" id="SSF116846">
    <property type="entry name" value="MIT domain"/>
    <property type="match status" value="1"/>
</dbReference>
<keyword evidence="8 15" id="KW-0547">Nucleotide-binding</keyword>
<dbReference type="GO" id="GO:0000407">
    <property type="term" value="C:phagophore assembly site"/>
    <property type="evidence" value="ECO:0000318"/>
    <property type="project" value="GO_Central"/>
</dbReference>
<dbReference type="Gene3D" id="1.20.58.80">
    <property type="entry name" value="Phosphotransferase system, lactose/cellobiose-type IIA subunit"/>
    <property type="match status" value="1"/>
</dbReference>
<evidence type="ECO:0000256" key="15">
    <source>
        <dbReference type="PROSITE-ProRule" id="PRU10141"/>
    </source>
</evidence>
<dbReference type="GO" id="GO:0005737">
    <property type="term" value="C:cytoplasm"/>
    <property type="evidence" value="ECO:0000318"/>
    <property type="project" value="GO_Central"/>
</dbReference>
<dbReference type="GO" id="GO:0004674">
    <property type="term" value="F:protein serine/threonine kinase activity"/>
    <property type="evidence" value="ECO:0000318"/>
    <property type="project" value="GO_Central"/>
</dbReference>
<dbReference type="RefSeq" id="XP_009025420.1">
    <property type="nucleotide sequence ID" value="XM_009027172.1"/>
</dbReference>
<comment type="similarity">
    <text evidence="16">Belongs to the protein kinase superfamily.</text>
</comment>
<dbReference type="InParanoid" id="T1EEA0"/>
<dbReference type="GO" id="GO:0005829">
    <property type="term" value="C:cytosol"/>
    <property type="evidence" value="ECO:0000318"/>
    <property type="project" value="GO_Central"/>
</dbReference>
<keyword evidence="7" id="KW-0677">Repeat</keyword>
<dbReference type="eggNOG" id="KOG0595">
    <property type="taxonomic scope" value="Eukaryota"/>
</dbReference>
<comment type="subcellular location">
    <subcellularLocation>
        <location evidence="1">Cytoplasm</location>
    </subcellularLocation>
</comment>
<dbReference type="GO" id="GO:0000045">
    <property type="term" value="P:autophagosome assembly"/>
    <property type="evidence" value="ECO:0000318"/>
    <property type="project" value="GO_Central"/>
</dbReference>
<dbReference type="InterPro" id="IPR017441">
    <property type="entry name" value="Protein_kinase_ATP_BS"/>
</dbReference>
<dbReference type="KEGG" id="hro:HELRODRAFT_107367"/>
<dbReference type="InterPro" id="IPR000719">
    <property type="entry name" value="Prot_kinase_dom"/>
</dbReference>
<dbReference type="GO" id="GO:0000423">
    <property type="term" value="P:mitophagy"/>
    <property type="evidence" value="ECO:0000318"/>
    <property type="project" value="GO_Central"/>
</dbReference>
<dbReference type="GeneID" id="20194902"/>
<reference evidence="21" key="1">
    <citation type="submission" date="2012-12" db="EMBL/GenBank/DDBJ databases">
        <authorList>
            <person name="Hellsten U."/>
            <person name="Grimwood J."/>
            <person name="Chapman J.A."/>
            <person name="Shapiro H."/>
            <person name="Aerts A."/>
            <person name="Otillar R.P."/>
            <person name="Terry A.Y."/>
            <person name="Boore J.L."/>
            <person name="Simakov O."/>
            <person name="Marletaz F."/>
            <person name="Cho S.-J."/>
            <person name="Edsinger-Gonzales E."/>
            <person name="Havlak P."/>
            <person name="Kuo D.-H."/>
            <person name="Larsson T."/>
            <person name="Lv J."/>
            <person name="Arendt D."/>
            <person name="Savage R."/>
            <person name="Osoegawa K."/>
            <person name="de Jong P."/>
            <person name="Lindberg D.R."/>
            <person name="Seaver E.C."/>
            <person name="Weisblat D.A."/>
            <person name="Putnam N.H."/>
            <person name="Grigoriev I.V."/>
            <person name="Rokhsar D.S."/>
        </authorList>
    </citation>
    <scope>NUCLEOTIDE SEQUENCE</scope>
</reference>
<dbReference type="FunFam" id="3.30.200.20:FF:000042">
    <property type="entry name" value="Aurora kinase A"/>
    <property type="match status" value="1"/>
</dbReference>
<dbReference type="GO" id="GO:0005776">
    <property type="term" value="C:autophagosome"/>
    <property type="evidence" value="ECO:0000318"/>
    <property type="project" value="GO_Central"/>
</dbReference>
<dbReference type="EMBL" id="AMQM01001356">
    <property type="status" value="NOT_ANNOTATED_CDS"/>
    <property type="molecule type" value="Genomic_DNA"/>
</dbReference>
<evidence type="ECO:0000256" key="7">
    <source>
        <dbReference type="ARBA" id="ARBA00022737"/>
    </source>
</evidence>
<dbReference type="InterPro" id="IPR007330">
    <property type="entry name" value="MIT_dom"/>
</dbReference>
<dbReference type="GO" id="GO:0005524">
    <property type="term" value="F:ATP binding"/>
    <property type="evidence" value="ECO:0007669"/>
    <property type="project" value="UniProtKB-UniRule"/>
</dbReference>
<dbReference type="InterPro" id="IPR011009">
    <property type="entry name" value="Kinase-like_dom_sf"/>
</dbReference>
<evidence type="ECO:0000256" key="8">
    <source>
        <dbReference type="ARBA" id="ARBA00022741"/>
    </source>
</evidence>
<dbReference type="GO" id="GO:0034727">
    <property type="term" value="P:piecemeal microautophagy of the nucleus"/>
    <property type="evidence" value="ECO:0000318"/>
    <property type="project" value="GO_Central"/>
</dbReference>
<dbReference type="Proteomes" id="UP000015101">
    <property type="component" value="Unassembled WGS sequence"/>
</dbReference>
<dbReference type="InterPro" id="IPR045269">
    <property type="entry name" value="Atg1-like"/>
</dbReference>
<dbReference type="PROSITE" id="PS00107">
    <property type="entry name" value="PROTEIN_KINASE_ATP"/>
    <property type="match status" value="1"/>
</dbReference>
<dbReference type="EnsemblMetazoa" id="HelroT107367">
    <property type="protein sequence ID" value="HelroP107367"/>
    <property type="gene ID" value="HelroG107367"/>
</dbReference>
<evidence type="ECO:0000313" key="19">
    <source>
        <dbReference type="EMBL" id="ESN96205.1"/>
    </source>
</evidence>
<evidence type="ECO:0000256" key="5">
    <source>
        <dbReference type="ARBA" id="ARBA00022527"/>
    </source>
</evidence>
<dbReference type="FunFam" id="1.20.58.80:FF:000008">
    <property type="entry name" value="serine/threonine-protein kinase ULK3 isoform X1"/>
    <property type="match status" value="1"/>
</dbReference>
<keyword evidence="4" id="KW-0963">Cytoplasm</keyword>
<protein>
    <recommendedName>
        <fullName evidence="3">Serine/threonine-protein kinase ULK3</fullName>
        <ecNumber evidence="2">2.7.11.1</ecNumber>
    </recommendedName>
    <alternativeName>
        <fullName evidence="12">Unc-51-like kinase 3</fullName>
    </alternativeName>
</protein>
<dbReference type="Pfam" id="PF04212">
    <property type="entry name" value="MIT"/>
    <property type="match status" value="1"/>
</dbReference>
<feature type="compositionally biased region" description="Polar residues" evidence="17">
    <location>
        <begin position="375"/>
        <end position="389"/>
    </location>
</feature>
<feature type="compositionally biased region" description="Basic and acidic residues" evidence="17">
    <location>
        <begin position="390"/>
        <end position="406"/>
    </location>
</feature>
<evidence type="ECO:0000256" key="17">
    <source>
        <dbReference type="SAM" id="MobiDB-lite"/>
    </source>
</evidence>
<dbReference type="OrthoDB" id="346907at2759"/>
<keyword evidence="6" id="KW-0808">Transferase</keyword>
<evidence type="ECO:0000256" key="2">
    <source>
        <dbReference type="ARBA" id="ARBA00012513"/>
    </source>
</evidence>
<dbReference type="CTD" id="20194902"/>
<comment type="catalytic activity">
    <reaction evidence="13">
        <text>L-threonyl-[protein] + ATP = O-phospho-L-threonyl-[protein] + ADP + H(+)</text>
        <dbReference type="Rhea" id="RHEA:46608"/>
        <dbReference type="Rhea" id="RHEA-COMP:11060"/>
        <dbReference type="Rhea" id="RHEA-COMP:11605"/>
        <dbReference type="ChEBI" id="CHEBI:15378"/>
        <dbReference type="ChEBI" id="CHEBI:30013"/>
        <dbReference type="ChEBI" id="CHEBI:30616"/>
        <dbReference type="ChEBI" id="CHEBI:61977"/>
        <dbReference type="ChEBI" id="CHEBI:456216"/>
        <dbReference type="EC" id="2.7.11.1"/>
    </reaction>
</comment>
<evidence type="ECO:0000256" key="3">
    <source>
        <dbReference type="ARBA" id="ARBA00021644"/>
    </source>
</evidence>
<evidence type="ECO:0000256" key="1">
    <source>
        <dbReference type="ARBA" id="ARBA00004496"/>
    </source>
</evidence>
<proteinExistence type="inferred from homology"/>
<comment type="catalytic activity">
    <reaction evidence="14">
        <text>L-seryl-[protein] + ATP = O-phospho-L-seryl-[protein] + ADP + H(+)</text>
        <dbReference type="Rhea" id="RHEA:17989"/>
        <dbReference type="Rhea" id="RHEA-COMP:9863"/>
        <dbReference type="Rhea" id="RHEA-COMP:11604"/>
        <dbReference type="ChEBI" id="CHEBI:15378"/>
        <dbReference type="ChEBI" id="CHEBI:29999"/>
        <dbReference type="ChEBI" id="CHEBI:30616"/>
        <dbReference type="ChEBI" id="CHEBI:83421"/>
        <dbReference type="ChEBI" id="CHEBI:456216"/>
        <dbReference type="EC" id="2.7.11.1"/>
    </reaction>
</comment>
<evidence type="ECO:0000256" key="12">
    <source>
        <dbReference type="ARBA" id="ARBA00032242"/>
    </source>
</evidence>
<keyword evidence="5 16" id="KW-0723">Serine/threonine-protein kinase</keyword>
<dbReference type="Pfam" id="PF00069">
    <property type="entry name" value="Pkinase"/>
    <property type="match status" value="1"/>
</dbReference>
<evidence type="ECO:0000313" key="21">
    <source>
        <dbReference type="Proteomes" id="UP000015101"/>
    </source>
</evidence>
<dbReference type="SMART" id="SM00745">
    <property type="entry name" value="MIT"/>
    <property type="match status" value="1"/>
</dbReference>
<dbReference type="FunFam" id="1.10.510.10:FF:000804">
    <property type="entry name" value="Blast:Serine/threonine-protein kinase ULK3"/>
    <property type="match status" value="1"/>
</dbReference>
<name>T1EEA0_HELRO</name>
<keyword evidence="10 15" id="KW-0067">ATP-binding</keyword>
<dbReference type="InterPro" id="IPR008271">
    <property type="entry name" value="Ser/Thr_kinase_AS"/>
</dbReference>
<evidence type="ECO:0000256" key="13">
    <source>
        <dbReference type="ARBA" id="ARBA00047899"/>
    </source>
</evidence>
<dbReference type="STRING" id="6412.T1EEA0"/>
<feature type="binding site" evidence="15">
    <location>
        <position position="50"/>
    </location>
    <ligand>
        <name>ATP</name>
        <dbReference type="ChEBI" id="CHEBI:30616"/>
    </ligand>
</feature>
<dbReference type="OMA" id="TQAVEHD"/>
<dbReference type="GO" id="GO:0061709">
    <property type="term" value="P:reticulophagy"/>
    <property type="evidence" value="ECO:0000318"/>
    <property type="project" value="GO_Central"/>
</dbReference>
<sequence length="406" mass="45827">MKSLNYFNTGKIPQPQLPGYIFSEKLGSGSYAVVYKACPKQRKEEVVAVKCILRSSLNNISKENLLTEIELMKSFKHEHIVNLRDFSWDETYIYLILEYCAGGDLMSFLKSRKVVSERVAKMFLQQLASGLKYMRSKLVCHMDLKPSNILLTSAHNPIVKIADFGFAHYLSGSTDAMFIRGSLLYMAPEIVTRGSYDEKADLWSVGVILYECLFGRAPFASRTLTELERKITSSDPIEIPSKPSSSSSQLISESCLDLLEGLLKRDVDERMGYDEFFIHPFVDLIHIPTEDSLPTATELVNKATAMDARKNYKSALRFYCEALQYFMAAIQFETDCHKKDVIRSKVNKYIERAEELKKILETDVTSVAAEEVDSANVSTPKPSTSNSSHSECKKASNNEDSHSQLC</sequence>
<accession>T1EEA0</accession>
<feature type="domain" description="Protein kinase" evidence="18">
    <location>
        <begin position="20"/>
        <end position="282"/>
    </location>
</feature>
<evidence type="ECO:0000313" key="20">
    <source>
        <dbReference type="EnsemblMetazoa" id="HelroP107367"/>
    </source>
</evidence>
<dbReference type="FunCoup" id="T1EEA0">
    <property type="interactions" value="1188"/>
</dbReference>
<evidence type="ECO:0000256" key="16">
    <source>
        <dbReference type="RuleBase" id="RU000304"/>
    </source>
</evidence>
<dbReference type="SMART" id="SM00220">
    <property type="entry name" value="S_TKc"/>
    <property type="match status" value="1"/>
</dbReference>
<evidence type="ECO:0000256" key="6">
    <source>
        <dbReference type="ARBA" id="ARBA00022679"/>
    </source>
</evidence>
<dbReference type="Gene3D" id="1.10.510.10">
    <property type="entry name" value="Transferase(Phosphotransferase) domain 1"/>
    <property type="match status" value="1"/>
</dbReference>
<dbReference type="GO" id="GO:0010506">
    <property type="term" value="P:regulation of autophagy"/>
    <property type="evidence" value="ECO:0000318"/>
    <property type="project" value="GO_Central"/>
</dbReference>
<evidence type="ECO:0000256" key="14">
    <source>
        <dbReference type="ARBA" id="ARBA00048679"/>
    </source>
</evidence>
<evidence type="ECO:0000256" key="4">
    <source>
        <dbReference type="ARBA" id="ARBA00022490"/>
    </source>
</evidence>
<dbReference type="EC" id="2.7.11.1" evidence="2"/>
<evidence type="ECO:0000259" key="18">
    <source>
        <dbReference type="PROSITE" id="PS50011"/>
    </source>
</evidence>
<dbReference type="HOGENOM" id="CLU_000288_63_58_1"/>
<dbReference type="Gene3D" id="3.30.200.20">
    <property type="entry name" value="Phosphorylase Kinase, domain 1"/>
    <property type="match status" value="1"/>
</dbReference>
<dbReference type="AlphaFoldDB" id="T1EEA0"/>
<reference evidence="19 21" key="2">
    <citation type="journal article" date="2013" name="Nature">
        <title>Insights into bilaterian evolution from three spiralian genomes.</title>
        <authorList>
            <person name="Simakov O."/>
            <person name="Marletaz F."/>
            <person name="Cho S.J."/>
            <person name="Edsinger-Gonzales E."/>
            <person name="Havlak P."/>
            <person name="Hellsten U."/>
            <person name="Kuo D.H."/>
            <person name="Larsson T."/>
            <person name="Lv J."/>
            <person name="Arendt D."/>
            <person name="Savage R."/>
            <person name="Osoegawa K."/>
            <person name="de Jong P."/>
            <person name="Grimwood J."/>
            <person name="Chapman J.A."/>
            <person name="Shapiro H."/>
            <person name="Aerts A."/>
            <person name="Otillar R.P."/>
            <person name="Terry A.Y."/>
            <person name="Boore J.L."/>
            <person name="Grigoriev I.V."/>
            <person name="Lindberg D.R."/>
            <person name="Seaver E.C."/>
            <person name="Weisblat D.A."/>
            <person name="Putnam N.H."/>
            <person name="Rokhsar D.S."/>
        </authorList>
    </citation>
    <scope>NUCLEOTIDE SEQUENCE</scope>
</reference>
<organism evidence="20 21">
    <name type="scientific">Helobdella robusta</name>
    <name type="common">Californian leech</name>
    <dbReference type="NCBI Taxonomy" id="6412"/>
    <lineage>
        <taxon>Eukaryota</taxon>
        <taxon>Metazoa</taxon>
        <taxon>Spiralia</taxon>
        <taxon>Lophotrochozoa</taxon>
        <taxon>Annelida</taxon>
        <taxon>Clitellata</taxon>
        <taxon>Hirudinea</taxon>
        <taxon>Rhynchobdellida</taxon>
        <taxon>Glossiphoniidae</taxon>
        <taxon>Helobdella</taxon>
    </lineage>
</organism>
<evidence type="ECO:0000256" key="10">
    <source>
        <dbReference type="ARBA" id="ARBA00022840"/>
    </source>
</evidence>
<dbReference type="GO" id="GO:0034045">
    <property type="term" value="C:phagophore assembly site membrane"/>
    <property type="evidence" value="ECO:0000318"/>
    <property type="project" value="GO_Central"/>
</dbReference>